<dbReference type="VEuPathDB" id="TrichDB:TRFO_39875"/>
<organism evidence="6 7">
    <name type="scientific">Tritrichomonas foetus</name>
    <dbReference type="NCBI Taxonomy" id="1144522"/>
    <lineage>
        <taxon>Eukaryota</taxon>
        <taxon>Metamonada</taxon>
        <taxon>Parabasalia</taxon>
        <taxon>Tritrichomonadida</taxon>
        <taxon>Tritrichomonadidae</taxon>
        <taxon>Tritrichomonas</taxon>
    </lineage>
</organism>
<dbReference type="PANTHER" id="PTHR10687">
    <property type="entry name" value="SECRETORY CARRIER-ASSOCIATED MEMBRANE PROTEIN SCAMP"/>
    <property type="match status" value="1"/>
</dbReference>
<dbReference type="InterPro" id="IPR007273">
    <property type="entry name" value="SCAMP"/>
</dbReference>
<sequence length="260" mass="28734">MLENAPNPFQLQDENDFDGTINLDEAKSATIHTPLNNSKEAEIARLQAREAELLARQKRIQDGQFDGNTSNKPTWPPYVPFLHIDLENEIPAAAHNCIKFAKIGVLLCIGQALINIIASCSISGLPSYSHASGIVWSFIFAFLNGYLTISVNFSRLYSSCRAHDIPFSFLLFQFVLIGFLVYQLIGFPNSGSVGFATFLDLIAKSKSGWSKFISFFNTILILSCAVVQFIVLQQSQKYQKVSGHDEHGAPAIGNLETINV</sequence>
<evidence type="ECO:0000313" key="6">
    <source>
        <dbReference type="EMBL" id="OHS93943.1"/>
    </source>
</evidence>
<dbReference type="GO" id="GO:0032588">
    <property type="term" value="C:trans-Golgi network membrane"/>
    <property type="evidence" value="ECO:0007669"/>
    <property type="project" value="TreeGrafter"/>
</dbReference>
<dbReference type="AlphaFoldDB" id="A0A1J4J6X7"/>
<protein>
    <recommendedName>
        <fullName evidence="8">Secretory carrier membrane protein</fullName>
    </recommendedName>
</protein>
<keyword evidence="3 5" id="KW-1133">Transmembrane helix</keyword>
<keyword evidence="7" id="KW-1185">Reference proteome</keyword>
<dbReference type="Pfam" id="PF04144">
    <property type="entry name" value="SCAMP"/>
    <property type="match status" value="1"/>
</dbReference>
<comment type="subcellular location">
    <subcellularLocation>
        <location evidence="1">Membrane</location>
        <topology evidence="1">Multi-pass membrane protein</topology>
    </subcellularLocation>
</comment>
<keyword evidence="4 5" id="KW-0472">Membrane</keyword>
<evidence type="ECO:0000256" key="3">
    <source>
        <dbReference type="ARBA" id="ARBA00022989"/>
    </source>
</evidence>
<comment type="caution">
    <text evidence="6">The sequence shown here is derived from an EMBL/GenBank/DDBJ whole genome shotgun (WGS) entry which is preliminary data.</text>
</comment>
<dbReference type="EMBL" id="MLAK01001362">
    <property type="protein sequence ID" value="OHS93943.1"/>
    <property type="molecule type" value="Genomic_DNA"/>
</dbReference>
<keyword evidence="2 5" id="KW-0812">Transmembrane</keyword>
<evidence type="ECO:0000256" key="4">
    <source>
        <dbReference type="ARBA" id="ARBA00023136"/>
    </source>
</evidence>
<dbReference type="GO" id="GO:0015031">
    <property type="term" value="P:protein transport"/>
    <property type="evidence" value="ECO:0007669"/>
    <property type="project" value="InterPro"/>
</dbReference>
<dbReference type="OrthoDB" id="242866at2759"/>
<reference evidence="6" key="1">
    <citation type="submission" date="2016-10" db="EMBL/GenBank/DDBJ databases">
        <authorList>
            <person name="Benchimol M."/>
            <person name="Almeida L.G."/>
            <person name="Vasconcelos A.T."/>
            <person name="Perreira-Neves A."/>
            <person name="Rosa I.A."/>
            <person name="Tasca T."/>
            <person name="Bogo M.R."/>
            <person name="de Souza W."/>
        </authorList>
    </citation>
    <scope>NUCLEOTIDE SEQUENCE [LARGE SCALE GENOMIC DNA]</scope>
    <source>
        <strain evidence="6">K</strain>
    </source>
</reference>
<dbReference type="Proteomes" id="UP000179807">
    <property type="component" value="Unassembled WGS sequence"/>
</dbReference>
<evidence type="ECO:0000256" key="1">
    <source>
        <dbReference type="ARBA" id="ARBA00004141"/>
    </source>
</evidence>
<evidence type="ECO:0000256" key="2">
    <source>
        <dbReference type="ARBA" id="ARBA00022692"/>
    </source>
</evidence>
<evidence type="ECO:0000313" key="7">
    <source>
        <dbReference type="Proteomes" id="UP000179807"/>
    </source>
</evidence>
<dbReference type="RefSeq" id="XP_068347080.1">
    <property type="nucleotide sequence ID" value="XM_068512884.1"/>
</dbReference>
<dbReference type="GO" id="GO:0055038">
    <property type="term" value="C:recycling endosome membrane"/>
    <property type="evidence" value="ECO:0007669"/>
    <property type="project" value="TreeGrafter"/>
</dbReference>
<dbReference type="GeneID" id="94847588"/>
<dbReference type="PANTHER" id="PTHR10687:SF2">
    <property type="entry name" value="SECRETORY CARRIER-ASSOCIATED MEMBRANE PROTEIN"/>
    <property type="match status" value="1"/>
</dbReference>
<feature type="transmembrane region" description="Helical" evidence="5">
    <location>
        <begin position="134"/>
        <end position="153"/>
    </location>
</feature>
<accession>A0A1J4J6X7</accession>
<evidence type="ECO:0008006" key="8">
    <source>
        <dbReference type="Google" id="ProtNLM"/>
    </source>
</evidence>
<feature type="transmembrane region" description="Helical" evidence="5">
    <location>
        <begin position="165"/>
        <end position="185"/>
    </location>
</feature>
<proteinExistence type="predicted"/>
<evidence type="ECO:0000256" key="5">
    <source>
        <dbReference type="SAM" id="Phobius"/>
    </source>
</evidence>
<gene>
    <name evidence="6" type="ORF">TRFO_39875</name>
</gene>
<name>A0A1J4J6X7_9EUKA</name>
<feature type="transmembrane region" description="Helical" evidence="5">
    <location>
        <begin position="105"/>
        <end position="128"/>
    </location>
</feature>
<feature type="transmembrane region" description="Helical" evidence="5">
    <location>
        <begin position="212"/>
        <end position="232"/>
    </location>
</feature>